<dbReference type="PANTHER" id="PTHR42792:SF1">
    <property type="entry name" value="FLAGELLAR HOOK-ASSOCIATED PROTEIN 3"/>
    <property type="match status" value="1"/>
</dbReference>
<reference evidence="6 7" key="1">
    <citation type="submission" date="2020-02" db="EMBL/GenBank/DDBJ databases">
        <authorList>
            <person name="Dziuba M."/>
            <person name="Kuznetsov B."/>
            <person name="Mardanov A."/>
            <person name="Ravin N."/>
            <person name="Grouzdev D."/>
        </authorList>
    </citation>
    <scope>NUCLEOTIDE SEQUENCE [LARGE SCALE GENOMIC DNA]</scope>
    <source>
        <strain evidence="6 7">SpK</strain>
    </source>
</reference>
<gene>
    <name evidence="6" type="ORF">G4223_06080</name>
</gene>
<feature type="region of interest" description="Disordered" evidence="4">
    <location>
        <begin position="145"/>
        <end position="169"/>
    </location>
</feature>
<comment type="caution">
    <text evidence="6">The sequence shown here is derived from an EMBL/GenBank/DDBJ whole genome shotgun (WGS) entry which is preliminary data.</text>
</comment>
<organism evidence="6 7">
    <name type="scientific">Magnetospirillum aberrantis SpK</name>
    <dbReference type="NCBI Taxonomy" id="908842"/>
    <lineage>
        <taxon>Bacteria</taxon>
        <taxon>Pseudomonadati</taxon>
        <taxon>Pseudomonadota</taxon>
        <taxon>Alphaproteobacteria</taxon>
        <taxon>Rhodospirillales</taxon>
        <taxon>Rhodospirillaceae</taxon>
        <taxon>Magnetospirillum</taxon>
    </lineage>
</organism>
<evidence type="ECO:0000256" key="3">
    <source>
        <dbReference type="ARBA" id="ARBA00023143"/>
    </source>
</evidence>
<comment type="subcellular location">
    <subcellularLocation>
        <location evidence="1">Bacterial flagellum</location>
    </subcellularLocation>
</comment>
<feature type="compositionally biased region" description="Low complexity" evidence="4">
    <location>
        <begin position="145"/>
        <end position="156"/>
    </location>
</feature>
<accession>A0A7C9UYL1</accession>
<evidence type="ECO:0000256" key="1">
    <source>
        <dbReference type="ARBA" id="ARBA00004365"/>
    </source>
</evidence>
<dbReference type="PANTHER" id="PTHR42792">
    <property type="entry name" value="FLAGELLIN"/>
    <property type="match status" value="1"/>
</dbReference>
<keyword evidence="6" id="KW-0966">Cell projection</keyword>
<evidence type="ECO:0000313" key="6">
    <source>
        <dbReference type="EMBL" id="NFV79674.1"/>
    </source>
</evidence>
<feature type="domain" description="Flagellin C-terminal" evidence="5">
    <location>
        <begin position="217"/>
        <end position="298"/>
    </location>
</feature>
<keyword evidence="6" id="KW-0969">Cilium</keyword>
<dbReference type="InterPro" id="IPR001492">
    <property type="entry name" value="Flagellin"/>
</dbReference>
<evidence type="ECO:0000256" key="4">
    <source>
        <dbReference type="SAM" id="MobiDB-lite"/>
    </source>
</evidence>
<dbReference type="Pfam" id="PF00700">
    <property type="entry name" value="Flagellin_C"/>
    <property type="match status" value="1"/>
</dbReference>
<proteinExistence type="inferred from homology"/>
<dbReference type="AlphaFoldDB" id="A0A7C9UYL1"/>
<dbReference type="GO" id="GO:0005198">
    <property type="term" value="F:structural molecule activity"/>
    <property type="evidence" value="ECO:0007669"/>
    <property type="project" value="InterPro"/>
</dbReference>
<evidence type="ECO:0000259" key="5">
    <source>
        <dbReference type="Pfam" id="PF00700"/>
    </source>
</evidence>
<protein>
    <submittedName>
        <fullName evidence="6">Flagellin</fullName>
    </submittedName>
</protein>
<keyword evidence="6" id="KW-0282">Flagellum</keyword>
<evidence type="ECO:0000256" key="2">
    <source>
        <dbReference type="ARBA" id="ARBA00005709"/>
    </source>
</evidence>
<evidence type="ECO:0000313" key="7">
    <source>
        <dbReference type="Proteomes" id="UP000480684"/>
    </source>
</evidence>
<keyword evidence="7" id="KW-1185">Reference proteome</keyword>
<name>A0A7C9UYL1_9PROT</name>
<sequence length="298" mass="31143">MIGRVSTFGLGQTMLSSSLSVQSKYANTAVQQSSGLASTTYGGLGSKASSLLSTEAATAQLETWYTNTGTALDRTESMYSAVGSMVDLLQNYRSTLSSAISSTDTDGLDDTAADLLDDMADLMNLQMDGRYLFAGSNTDTAPVDTSLLSTPSVPSSADTSYYTGDSEEASVRVSGQQSISYGVTADSTGFEKAVRALNVVANASPLDQTALEEAYDLATEALDALIATQSGLSNTAARLETAQSRQTNSISLLESVASDLKEVDTAEVAVKLAQYETQLQASYSALGNLSSLSLVKYL</sequence>
<keyword evidence="3" id="KW-0975">Bacterial flagellum</keyword>
<dbReference type="Gene3D" id="1.20.1330.10">
    <property type="entry name" value="f41 fragment of flagellin, N-terminal domain"/>
    <property type="match status" value="1"/>
</dbReference>
<dbReference type="InterPro" id="IPR046358">
    <property type="entry name" value="Flagellin_C"/>
</dbReference>
<comment type="similarity">
    <text evidence="2">Belongs to the bacterial flagellin family.</text>
</comment>
<dbReference type="EMBL" id="JAAIYP010000033">
    <property type="protein sequence ID" value="NFV79674.1"/>
    <property type="molecule type" value="Genomic_DNA"/>
</dbReference>
<dbReference type="SUPFAM" id="SSF64518">
    <property type="entry name" value="Phase 1 flagellin"/>
    <property type="match status" value="1"/>
</dbReference>
<dbReference type="RefSeq" id="WP_163676526.1">
    <property type="nucleotide sequence ID" value="NZ_JAAIYP010000033.1"/>
</dbReference>
<dbReference type="Proteomes" id="UP000480684">
    <property type="component" value="Unassembled WGS sequence"/>
</dbReference>
<dbReference type="GO" id="GO:0009288">
    <property type="term" value="C:bacterial-type flagellum"/>
    <property type="evidence" value="ECO:0007669"/>
    <property type="project" value="UniProtKB-SubCell"/>
</dbReference>
<dbReference type="NCBIfam" id="NF006489">
    <property type="entry name" value="PRK08913.1"/>
    <property type="match status" value="1"/>
</dbReference>